<feature type="active site" description="Charge relay system" evidence="5">
    <location>
        <position position="152"/>
    </location>
</feature>
<evidence type="ECO:0000256" key="6">
    <source>
        <dbReference type="RuleBase" id="RU003355"/>
    </source>
</evidence>
<dbReference type="Gene3D" id="3.40.50.200">
    <property type="entry name" value="Peptidase S8/S53 domain"/>
    <property type="match status" value="1"/>
</dbReference>
<proteinExistence type="inferred from homology"/>
<accession>A0AAE3KNJ5</accession>
<dbReference type="Proteomes" id="UP001204953">
    <property type="component" value="Unassembled WGS sequence"/>
</dbReference>
<dbReference type="PANTHER" id="PTHR43806">
    <property type="entry name" value="PEPTIDASE S8"/>
    <property type="match status" value="1"/>
</dbReference>
<name>A0AAE3KNJ5_9CYAN</name>
<organism evidence="8 9">
    <name type="scientific">Limnofasciculus baicalensis BBK-W-15</name>
    <dbReference type="NCBI Taxonomy" id="2699891"/>
    <lineage>
        <taxon>Bacteria</taxon>
        <taxon>Bacillati</taxon>
        <taxon>Cyanobacteriota</taxon>
        <taxon>Cyanophyceae</taxon>
        <taxon>Coleofasciculales</taxon>
        <taxon>Coleofasciculaceae</taxon>
        <taxon>Limnofasciculus</taxon>
        <taxon>Limnofasciculus baicalensis</taxon>
    </lineage>
</organism>
<feature type="active site" description="Charge relay system" evidence="5">
    <location>
        <position position="191"/>
    </location>
</feature>
<dbReference type="PRINTS" id="PR00723">
    <property type="entry name" value="SUBTILISIN"/>
</dbReference>
<dbReference type="PROSITE" id="PS00137">
    <property type="entry name" value="SUBTILASE_HIS"/>
    <property type="match status" value="1"/>
</dbReference>
<feature type="domain" description="Peptidase S8/S53" evidence="7">
    <location>
        <begin position="143"/>
        <end position="394"/>
    </location>
</feature>
<dbReference type="InterPro" id="IPR000209">
    <property type="entry name" value="Peptidase_S8/S53_dom"/>
</dbReference>
<dbReference type="AlphaFoldDB" id="A0AAE3KNJ5"/>
<dbReference type="RefSeq" id="WP_254013346.1">
    <property type="nucleotide sequence ID" value="NZ_JAMZMM010000218.1"/>
</dbReference>
<keyword evidence="2 5" id="KW-0645">Protease</keyword>
<dbReference type="Pfam" id="PF00082">
    <property type="entry name" value="Peptidase_S8"/>
    <property type="match status" value="1"/>
</dbReference>
<dbReference type="PROSITE" id="PS51892">
    <property type="entry name" value="SUBTILASE"/>
    <property type="match status" value="1"/>
</dbReference>
<dbReference type="InterPro" id="IPR023827">
    <property type="entry name" value="Peptidase_S8_Asp-AS"/>
</dbReference>
<evidence type="ECO:0000256" key="4">
    <source>
        <dbReference type="ARBA" id="ARBA00022825"/>
    </source>
</evidence>
<dbReference type="EMBL" id="JAMZMM010000218">
    <property type="protein sequence ID" value="MCP2730590.1"/>
    <property type="molecule type" value="Genomic_DNA"/>
</dbReference>
<keyword evidence="4 5" id="KW-0720">Serine protease</keyword>
<dbReference type="PROSITE" id="PS00136">
    <property type="entry name" value="SUBTILASE_ASP"/>
    <property type="match status" value="1"/>
</dbReference>
<evidence type="ECO:0000256" key="1">
    <source>
        <dbReference type="ARBA" id="ARBA00011073"/>
    </source>
</evidence>
<evidence type="ECO:0000259" key="7">
    <source>
        <dbReference type="Pfam" id="PF00082"/>
    </source>
</evidence>
<evidence type="ECO:0000256" key="5">
    <source>
        <dbReference type="PROSITE-ProRule" id="PRU01240"/>
    </source>
</evidence>
<comment type="similarity">
    <text evidence="1 5 6">Belongs to the peptidase S8 family.</text>
</comment>
<evidence type="ECO:0000313" key="9">
    <source>
        <dbReference type="Proteomes" id="UP001204953"/>
    </source>
</evidence>
<evidence type="ECO:0000313" key="8">
    <source>
        <dbReference type="EMBL" id="MCP2730590.1"/>
    </source>
</evidence>
<dbReference type="InterPro" id="IPR036852">
    <property type="entry name" value="Peptidase_S8/S53_dom_sf"/>
</dbReference>
<dbReference type="InterPro" id="IPR022398">
    <property type="entry name" value="Peptidase_S8_His-AS"/>
</dbReference>
<dbReference type="PANTHER" id="PTHR43806:SF11">
    <property type="entry name" value="CEREVISIN-RELATED"/>
    <property type="match status" value="1"/>
</dbReference>
<evidence type="ECO:0000256" key="2">
    <source>
        <dbReference type="ARBA" id="ARBA00022670"/>
    </source>
</evidence>
<keyword evidence="9" id="KW-1185">Reference proteome</keyword>
<comment type="caution">
    <text evidence="8">The sequence shown here is derived from an EMBL/GenBank/DDBJ whole genome shotgun (WGS) entry which is preliminary data.</text>
</comment>
<dbReference type="InterPro" id="IPR050131">
    <property type="entry name" value="Peptidase_S8_subtilisin-like"/>
</dbReference>
<reference evidence="8" key="1">
    <citation type="submission" date="2022-06" db="EMBL/GenBank/DDBJ databases">
        <title>New cyanobacteria of genus Symplocastrum in benthos of Lake Baikal.</title>
        <authorList>
            <person name="Sorokovikova E."/>
            <person name="Tikhonova I."/>
            <person name="Krasnopeev A."/>
            <person name="Evseev P."/>
            <person name="Gladkikh A."/>
            <person name="Belykh O."/>
        </authorList>
    </citation>
    <scope>NUCLEOTIDE SEQUENCE</scope>
    <source>
        <strain evidence="8">BBK-W-15</strain>
    </source>
</reference>
<dbReference type="GO" id="GO:0004252">
    <property type="term" value="F:serine-type endopeptidase activity"/>
    <property type="evidence" value="ECO:0007669"/>
    <property type="project" value="UniProtKB-UniRule"/>
</dbReference>
<feature type="active site" description="Charge relay system" evidence="5">
    <location>
        <position position="348"/>
    </location>
</feature>
<evidence type="ECO:0000256" key="3">
    <source>
        <dbReference type="ARBA" id="ARBA00022801"/>
    </source>
</evidence>
<dbReference type="PROSITE" id="PS00138">
    <property type="entry name" value="SUBTILASE_SER"/>
    <property type="match status" value="1"/>
</dbReference>
<dbReference type="InterPro" id="IPR023828">
    <property type="entry name" value="Peptidase_S8_Ser-AS"/>
</dbReference>
<protein>
    <submittedName>
        <fullName evidence="8">S8 family serine peptidase</fullName>
    </submittedName>
</protein>
<sequence>MTLYIVRPKTSSVTASLSLMSRKFTRQSRVIQAQEVTNFWQEDSVYQEIIHWLADTQDSGITQIAKTETIITGTAIVRMTEEQAEQMRRDLPDADVLPDQRIELIRPLRDETSIKTEVTDSDLWHLEAIGLKTCRQGGYEYTGKDITIAVLDTGVDATHPELQGKITAAYTFDVEQGVVLSMNPSLDTDDHGTHVSGLICGKNVGIAPGANIISGVMIPGGFGNISDFIFALSWVAKQAEVSIVNISAGISGYLPNMEKEIKSILSSGVLPVCAVGNDGQDQTRSPGDYRDVVSVGATNSQNKIAGFSSSGNMIVDNHQYQVPRLVAPGENVYSSIPGGTYKAESGTSMATPIISGVAGLILEEYPDIDVLDLRGELYSRCKLLKQPKDRQGYGLIQMSYET</sequence>
<dbReference type="GO" id="GO:0006508">
    <property type="term" value="P:proteolysis"/>
    <property type="evidence" value="ECO:0007669"/>
    <property type="project" value="UniProtKB-KW"/>
</dbReference>
<dbReference type="SUPFAM" id="SSF52743">
    <property type="entry name" value="Subtilisin-like"/>
    <property type="match status" value="1"/>
</dbReference>
<dbReference type="InterPro" id="IPR015500">
    <property type="entry name" value="Peptidase_S8_subtilisin-rel"/>
</dbReference>
<keyword evidence="3 5" id="KW-0378">Hydrolase</keyword>
<gene>
    <name evidence="8" type="ORF">NJ959_19360</name>
</gene>